<dbReference type="STRING" id="880157.AB204_10600"/>
<dbReference type="EMBL" id="LFCV01000064">
    <property type="protein sequence ID" value="KMJ45138.1"/>
    <property type="molecule type" value="Genomic_DNA"/>
</dbReference>
<dbReference type="OrthoDB" id="6447251at2"/>
<accession>A0A0J5FS58</accession>
<sequence>MKKAQPVITDQIREKAKLMVLTSPYGRFISVTTTLEIVIALAKKEKIRVNRRLRDVAKGMVGKYELDELNRLLKEIAFSSNTEKAFQKLVNYRNSFLSSAEERIALMNEFIGGDLDDLIEQGVPREELTKKVRLFRQQETERRKAA</sequence>
<name>A0A0J5FS58_9GAMM</name>
<organism evidence="2 3">
    <name type="scientific">Xenorhabdus khoisanae</name>
    <dbReference type="NCBI Taxonomy" id="880157"/>
    <lineage>
        <taxon>Bacteria</taxon>
        <taxon>Pseudomonadati</taxon>
        <taxon>Pseudomonadota</taxon>
        <taxon>Gammaproteobacteria</taxon>
        <taxon>Enterobacterales</taxon>
        <taxon>Morganellaceae</taxon>
        <taxon>Xenorhabdus</taxon>
    </lineage>
</organism>
<keyword evidence="1" id="KW-1133">Transmembrane helix</keyword>
<evidence type="ECO:0000313" key="2">
    <source>
        <dbReference type="EMBL" id="KMJ45138.1"/>
    </source>
</evidence>
<evidence type="ECO:0000256" key="1">
    <source>
        <dbReference type="SAM" id="Phobius"/>
    </source>
</evidence>
<dbReference type="PATRIC" id="fig|880157.4.peg.2243"/>
<dbReference type="Proteomes" id="UP000036277">
    <property type="component" value="Unassembled WGS sequence"/>
</dbReference>
<dbReference type="AlphaFoldDB" id="A0A0J5FS58"/>
<proteinExistence type="predicted"/>
<protein>
    <submittedName>
        <fullName evidence="2">Uncharacterized protein</fullName>
    </submittedName>
</protein>
<reference evidence="2 3" key="1">
    <citation type="submission" date="2015-06" db="EMBL/GenBank/DDBJ databases">
        <title>Draft Whole-Genome Sequence of the Entomopathogenic Bacterium Xenorhabdus khoisanae.</title>
        <authorList>
            <person name="Naidoo S."/>
            <person name="Featherston J."/>
            <person name="Gray V.M."/>
        </authorList>
    </citation>
    <scope>NUCLEOTIDE SEQUENCE [LARGE SCALE GENOMIC DNA]</scope>
    <source>
        <strain evidence="2 3">MCB</strain>
    </source>
</reference>
<keyword evidence="1" id="KW-0812">Transmembrane</keyword>
<comment type="caution">
    <text evidence="2">The sequence shown here is derived from an EMBL/GenBank/DDBJ whole genome shotgun (WGS) entry which is preliminary data.</text>
</comment>
<gene>
    <name evidence="2" type="ORF">AB204_10600</name>
</gene>
<feature type="transmembrane region" description="Helical" evidence="1">
    <location>
        <begin position="25"/>
        <end position="42"/>
    </location>
</feature>
<keyword evidence="3" id="KW-1185">Reference proteome</keyword>
<dbReference type="RefSeq" id="WP_047963335.1">
    <property type="nucleotide sequence ID" value="NZ_CAWMBG010000064.1"/>
</dbReference>
<keyword evidence="1" id="KW-0472">Membrane</keyword>
<evidence type="ECO:0000313" key="3">
    <source>
        <dbReference type="Proteomes" id="UP000036277"/>
    </source>
</evidence>